<dbReference type="SMART" id="SM00533">
    <property type="entry name" value="MUTSd"/>
    <property type="match status" value="1"/>
</dbReference>
<accession>A0A8H2QTH4</accession>
<proteinExistence type="predicted"/>
<dbReference type="InterPro" id="IPR000432">
    <property type="entry name" value="DNA_mismatch_repair_MutS_C"/>
</dbReference>
<dbReference type="GO" id="GO:0030983">
    <property type="term" value="F:mismatched DNA binding"/>
    <property type="evidence" value="ECO:0007669"/>
    <property type="project" value="InterPro"/>
</dbReference>
<dbReference type="InterPro" id="IPR027417">
    <property type="entry name" value="P-loop_NTPase"/>
</dbReference>
<organism evidence="6 7">
    <name type="scientific">Urinicoccus massiliensis</name>
    <dbReference type="NCBI Taxonomy" id="1723382"/>
    <lineage>
        <taxon>Bacteria</taxon>
        <taxon>Bacillati</taxon>
        <taxon>Bacillota</taxon>
        <taxon>Tissierellia</taxon>
        <taxon>Tissierellales</taxon>
        <taxon>Peptoniphilaceae</taxon>
        <taxon>Urinicoccus</taxon>
    </lineage>
</organism>
<protein>
    <submittedName>
        <fullName evidence="6">MutS2 protein</fullName>
    </submittedName>
</protein>
<keyword evidence="2" id="KW-0067">ATP-binding</keyword>
<reference evidence="6 7" key="1">
    <citation type="submission" date="2019-02" db="EMBL/GenBank/DDBJ databases">
        <authorList>
            <consortium name="Pathogen Informatics"/>
        </authorList>
    </citation>
    <scope>NUCLEOTIDE SEQUENCE [LARGE SCALE GENOMIC DNA]</scope>
    <source>
        <strain evidence="6 7">3012STDY7089603</strain>
    </source>
</reference>
<dbReference type="PANTHER" id="PTHR11361">
    <property type="entry name" value="DNA MISMATCH REPAIR PROTEIN MUTS FAMILY MEMBER"/>
    <property type="match status" value="1"/>
</dbReference>
<keyword evidence="3" id="KW-0238">DNA-binding</keyword>
<dbReference type="Pfam" id="PF00488">
    <property type="entry name" value="MutS_V"/>
    <property type="match status" value="1"/>
</dbReference>
<dbReference type="EMBL" id="CAACYI010000001">
    <property type="protein sequence ID" value="VFB16900.1"/>
    <property type="molecule type" value="Genomic_DNA"/>
</dbReference>
<dbReference type="RefSeq" id="WP_131749583.1">
    <property type="nucleotide sequence ID" value="NZ_CAACYI010000001.1"/>
</dbReference>
<keyword evidence="1" id="KW-0547">Nucleotide-binding</keyword>
<dbReference type="SMART" id="SM00534">
    <property type="entry name" value="MUTSac"/>
    <property type="match status" value="1"/>
</dbReference>
<feature type="domain" description="DNA mismatch repair proteins mutS family" evidence="5">
    <location>
        <begin position="336"/>
        <end position="537"/>
    </location>
</feature>
<dbReference type="SUPFAM" id="SSF52540">
    <property type="entry name" value="P-loop containing nucleoside triphosphate hydrolases"/>
    <property type="match status" value="1"/>
</dbReference>
<dbReference type="GO" id="GO:0140664">
    <property type="term" value="F:ATP-dependent DNA damage sensor activity"/>
    <property type="evidence" value="ECO:0007669"/>
    <property type="project" value="InterPro"/>
</dbReference>
<gene>
    <name evidence="6" type="primary">mutS2_2</name>
    <name evidence="6" type="ORF">NCTC13150_01473</name>
</gene>
<evidence type="ECO:0000256" key="3">
    <source>
        <dbReference type="ARBA" id="ARBA00023125"/>
    </source>
</evidence>
<dbReference type="Proteomes" id="UP000377798">
    <property type="component" value="Unassembled WGS sequence"/>
</dbReference>
<evidence type="ECO:0000256" key="1">
    <source>
        <dbReference type="ARBA" id="ARBA00022741"/>
    </source>
</evidence>
<sequence>MKRVKKVEDILDFTWCLQRINTQTPYGLDYKKAIKPYPRGAEKYLEKALDQVEAYMNYLSSLKSTMRLADILHCAKDIRFSIQRSVEENVLSEVELFEIKAFIFLLDDLKAYLESSHAPYFEETDIQTIPELTQLLNPEGSSRDTFYIYDSYSEELARIRDEISTVNRDVRIAIRNYRKKIQDDYQISLNPDQSIIVSKSNEELKNRVENCPYLTFASESYSNLVYTLKKEDALYQQEAKIDQLKEAEEREEFNIRQEITAKIASYNKEITTNIHHLANLDLTLAKAKFSLEIKGVKPKILQEHRIELCEGRHPKIEHNLQKSNLKFTPISISVEEGVTCITGANMGGKTISLKLLGLLAYLGQCGILVPAKSMEMGLNEYIFTSIGDEQSTDSGLSTFGAEIAQVVKALDKSKDPGLILIDELARGTNPIEGYAISLSIVHKLQSASAITVLTTHFDKVTDLEGVRHLQVIGLSDFDFDDESKQDVEDKLKILNKYMDYRLKEVPRSNDVPKDAIQIGKIMGLPQDVIEYAEKTLKNGW</sequence>
<dbReference type="SUPFAM" id="SSF48334">
    <property type="entry name" value="DNA repair protein MutS, domain III"/>
    <property type="match status" value="1"/>
</dbReference>
<dbReference type="AlphaFoldDB" id="A0A8H2QTH4"/>
<dbReference type="GO" id="GO:0005524">
    <property type="term" value="F:ATP binding"/>
    <property type="evidence" value="ECO:0007669"/>
    <property type="project" value="UniProtKB-KW"/>
</dbReference>
<dbReference type="GO" id="GO:0006298">
    <property type="term" value="P:mismatch repair"/>
    <property type="evidence" value="ECO:0007669"/>
    <property type="project" value="InterPro"/>
</dbReference>
<keyword evidence="7" id="KW-1185">Reference proteome</keyword>
<evidence type="ECO:0000256" key="2">
    <source>
        <dbReference type="ARBA" id="ARBA00022840"/>
    </source>
</evidence>
<evidence type="ECO:0000259" key="5">
    <source>
        <dbReference type="SMART" id="SM00534"/>
    </source>
</evidence>
<dbReference type="InterPro" id="IPR007696">
    <property type="entry name" value="DNA_mismatch_repair_MutS_core"/>
</dbReference>
<evidence type="ECO:0000313" key="7">
    <source>
        <dbReference type="Proteomes" id="UP000377798"/>
    </source>
</evidence>
<dbReference type="InterPro" id="IPR036187">
    <property type="entry name" value="DNA_mismatch_repair_MutS_sf"/>
</dbReference>
<dbReference type="PANTHER" id="PTHR11361:SF14">
    <property type="entry name" value="DNA MISMATCH REPAIR PROTEIN MUTS, TYPE 2"/>
    <property type="match status" value="1"/>
</dbReference>
<feature type="domain" description="DNA mismatch repair protein MutS core" evidence="4">
    <location>
        <begin position="11"/>
        <end position="319"/>
    </location>
</feature>
<name>A0A8H2QTH4_9FIRM</name>
<evidence type="ECO:0000259" key="4">
    <source>
        <dbReference type="SMART" id="SM00533"/>
    </source>
</evidence>
<evidence type="ECO:0000313" key="6">
    <source>
        <dbReference type="EMBL" id="VFB16900.1"/>
    </source>
</evidence>
<comment type="caution">
    <text evidence="6">The sequence shown here is derived from an EMBL/GenBank/DDBJ whole genome shotgun (WGS) entry which is preliminary data.</text>
</comment>
<dbReference type="Gene3D" id="3.40.50.300">
    <property type="entry name" value="P-loop containing nucleotide triphosphate hydrolases"/>
    <property type="match status" value="1"/>
</dbReference>
<dbReference type="InterPro" id="IPR045076">
    <property type="entry name" value="MutS"/>
</dbReference>